<dbReference type="OrthoDB" id="6338748at2759"/>
<gene>
    <name evidence="2" type="ORF">K493DRAFT_390857</name>
</gene>
<reference evidence="2 3" key="1">
    <citation type="submission" date="2016-07" db="EMBL/GenBank/DDBJ databases">
        <title>Pervasive Adenine N6-methylation of Active Genes in Fungi.</title>
        <authorList>
            <consortium name="DOE Joint Genome Institute"/>
            <person name="Mondo S.J."/>
            <person name="Dannebaum R.O."/>
            <person name="Kuo R.C."/>
            <person name="Labutti K."/>
            <person name="Haridas S."/>
            <person name="Kuo A."/>
            <person name="Salamov A."/>
            <person name="Ahrendt S.R."/>
            <person name="Lipzen A."/>
            <person name="Sullivan W."/>
            <person name="Andreopoulos W.B."/>
            <person name="Clum A."/>
            <person name="Lindquist E."/>
            <person name="Daum C."/>
            <person name="Ramamoorthy G.K."/>
            <person name="Gryganskyi A."/>
            <person name="Culley D."/>
            <person name="Magnuson J.K."/>
            <person name="James T.Y."/>
            <person name="O'Malley M.A."/>
            <person name="Stajich J.E."/>
            <person name="Spatafora J.W."/>
            <person name="Visel A."/>
            <person name="Grigoriev I.V."/>
        </authorList>
    </citation>
    <scope>NUCLEOTIDE SEQUENCE [LARGE SCALE GENOMIC DNA]</scope>
    <source>
        <strain evidence="2 3">CBS 931.73</strain>
    </source>
</reference>
<dbReference type="Proteomes" id="UP000193498">
    <property type="component" value="Unassembled WGS sequence"/>
</dbReference>
<sequence length="400" mass="45109">MWLFFSLILLTFSVGINADAIDMWVNPSQNKKITGFYSSLEIPTGFDPPTTYWCVAGWHLGYYGVQKGSDGSHILIMSEWNDGSKSPAIERSIPHGEISQCEENCPEGAMAHVLIPGHAWRTGVKYDFKLEVDFNGTNEIFHSYLFTNNHWKLIAQIVAPNYGQVGLESVFQFLENWETNDNLERRGIYTNQHFRYEGDERWYPAASISPFNNANVVHPHYYADAVPLDEGNGIMLKLDGTGPPDKNGWMYYPQMHINASNMVPPQENPPPMHGKHTVTVVETYVGYKRFTDSPVTTTTTKKQWHTNRFEPTVTRLETLLDTTVQTQIVRGTKTETVTFAPSAGMETEFQTMNEVETVTDLLHQRTTTVTHSTVEAQGFTVFETVQPTITAPAVTATILV</sequence>
<protein>
    <recommendedName>
        <fullName evidence="4">DUF5077 domain-containing protein</fullName>
    </recommendedName>
</protein>
<dbReference type="EMBL" id="MCFE01000783">
    <property type="protein sequence ID" value="ORX79399.1"/>
    <property type="molecule type" value="Genomic_DNA"/>
</dbReference>
<evidence type="ECO:0000256" key="1">
    <source>
        <dbReference type="SAM" id="SignalP"/>
    </source>
</evidence>
<accession>A0A1Y1X0R2</accession>
<dbReference type="InterPro" id="IPR021862">
    <property type="entry name" value="DUF3472"/>
</dbReference>
<dbReference type="InParanoid" id="A0A1Y1X0R2"/>
<keyword evidence="1" id="KW-0732">Signal</keyword>
<evidence type="ECO:0000313" key="2">
    <source>
        <dbReference type="EMBL" id="ORX79399.1"/>
    </source>
</evidence>
<organism evidence="2 3">
    <name type="scientific">Basidiobolus meristosporus CBS 931.73</name>
    <dbReference type="NCBI Taxonomy" id="1314790"/>
    <lineage>
        <taxon>Eukaryota</taxon>
        <taxon>Fungi</taxon>
        <taxon>Fungi incertae sedis</taxon>
        <taxon>Zoopagomycota</taxon>
        <taxon>Entomophthoromycotina</taxon>
        <taxon>Basidiobolomycetes</taxon>
        <taxon>Basidiobolales</taxon>
        <taxon>Basidiobolaceae</taxon>
        <taxon>Basidiobolus</taxon>
    </lineage>
</organism>
<dbReference type="Pfam" id="PF11958">
    <property type="entry name" value="DUF3472"/>
    <property type="match status" value="1"/>
</dbReference>
<name>A0A1Y1X0R2_9FUNG</name>
<keyword evidence="3" id="KW-1185">Reference proteome</keyword>
<feature type="signal peptide" evidence="1">
    <location>
        <begin position="1"/>
        <end position="18"/>
    </location>
</feature>
<evidence type="ECO:0008006" key="4">
    <source>
        <dbReference type="Google" id="ProtNLM"/>
    </source>
</evidence>
<evidence type="ECO:0000313" key="3">
    <source>
        <dbReference type="Proteomes" id="UP000193498"/>
    </source>
</evidence>
<comment type="caution">
    <text evidence="2">The sequence shown here is derived from an EMBL/GenBank/DDBJ whole genome shotgun (WGS) entry which is preliminary data.</text>
</comment>
<feature type="chain" id="PRO_5012282267" description="DUF5077 domain-containing protein" evidence="1">
    <location>
        <begin position="19"/>
        <end position="400"/>
    </location>
</feature>
<proteinExistence type="predicted"/>
<dbReference type="AlphaFoldDB" id="A0A1Y1X0R2"/>